<proteinExistence type="predicted"/>
<evidence type="ECO:0008006" key="5">
    <source>
        <dbReference type="Google" id="ProtNLM"/>
    </source>
</evidence>
<feature type="coiled-coil region" evidence="1">
    <location>
        <begin position="308"/>
        <end position="338"/>
    </location>
</feature>
<dbReference type="AlphaFoldDB" id="A0A3N4IC18"/>
<sequence length="361" mass="40831">MEAREHRFMLSHILASPSPLSAGMNIANDPLAEKIDVSNTDLLSSTATESDHTISDRERSPTPPPNPPSVPAGRALDGELEDWKALPPLPSEGKTRVRLNEDEKTLLIRTCYEYGDHYVGGNKDQFWVGIQRLMSKKLGCRIGNPRQTVQRMLREFEATIAIEKTASGKPLLDTDLKQALWLWKTDWDALEKNLSKEAKDAKQKDKELAVAQREAMLHTLAEKPNFQAAKAAVTIRERPGKRDGTDNPTKKEKVEDLKAKRRRIREREDFLEERFEEESALMSETLSAINSLANTLAGSTSNVEIATNVKVERMYEEIAQLKQELERQRTMAAQQTSEMLAMLSEIRASMQSNNQMPFPYL</sequence>
<evidence type="ECO:0000313" key="4">
    <source>
        <dbReference type="Proteomes" id="UP000275078"/>
    </source>
</evidence>
<gene>
    <name evidence="3" type="ORF">BJ508DRAFT_324887</name>
</gene>
<keyword evidence="1" id="KW-0175">Coiled coil</keyword>
<accession>A0A3N4IC18</accession>
<keyword evidence="4" id="KW-1185">Reference proteome</keyword>
<protein>
    <recommendedName>
        <fullName evidence="5">Myb/SANT-like domain-containing protein</fullName>
    </recommendedName>
</protein>
<feature type="compositionally biased region" description="Pro residues" evidence="2">
    <location>
        <begin position="61"/>
        <end position="70"/>
    </location>
</feature>
<name>A0A3N4IC18_ASCIM</name>
<reference evidence="3 4" key="1">
    <citation type="journal article" date="2018" name="Nat. Ecol. Evol.">
        <title>Pezizomycetes genomes reveal the molecular basis of ectomycorrhizal truffle lifestyle.</title>
        <authorList>
            <person name="Murat C."/>
            <person name="Payen T."/>
            <person name="Noel B."/>
            <person name="Kuo A."/>
            <person name="Morin E."/>
            <person name="Chen J."/>
            <person name="Kohler A."/>
            <person name="Krizsan K."/>
            <person name="Balestrini R."/>
            <person name="Da Silva C."/>
            <person name="Montanini B."/>
            <person name="Hainaut M."/>
            <person name="Levati E."/>
            <person name="Barry K.W."/>
            <person name="Belfiori B."/>
            <person name="Cichocki N."/>
            <person name="Clum A."/>
            <person name="Dockter R.B."/>
            <person name="Fauchery L."/>
            <person name="Guy J."/>
            <person name="Iotti M."/>
            <person name="Le Tacon F."/>
            <person name="Lindquist E.A."/>
            <person name="Lipzen A."/>
            <person name="Malagnac F."/>
            <person name="Mello A."/>
            <person name="Molinier V."/>
            <person name="Miyauchi S."/>
            <person name="Poulain J."/>
            <person name="Riccioni C."/>
            <person name="Rubini A."/>
            <person name="Sitrit Y."/>
            <person name="Splivallo R."/>
            <person name="Traeger S."/>
            <person name="Wang M."/>
            <person name="Zifcakova L."/>
            <person name="Wipf D."/>
            <person name="Zambonelli A."/>
            <person name="Paolocci F."/>
            <person name="Nowrousian M."/>
            <person name="Ottonello S."/>
            <person name="Baldrian P."/>
            <person name="Spatafora J.W."/>
            <person name="Henrissat B."/>
            <person name="Nagy L.G."/>
            <person name="Aury J.M."/>
            <person name="Wincker P."/>
            <person name="Grigoriev I.V."/>
            <person name="Bonfante P."/>
            <person name="Martin F.M."/>
        </authorList>
    </citation>
    <scope>NUCLEOTIDE SEQUENCE [LARGE SCALE GENOMIC DNA]</scope>
    <source>
        <strain evidence="3 4">RN42</strain>
    </source>
</reference>
<dbReference type="Proteomes" id="UP000275078">
    <property type="component" value="Unassembled WGS sequence"/>
</dbReference>
<evidence type="ECO:0000256" key="2">
    <source>
        <dbReference type="SAM" id="MobiDB-lite"/>
    </source>
</evidence>
<feature type="region of interest" description="Disordered" evidence="2">
    <location>
        <begin position="235"/>
        <end position="257"/>
    </location>
</feature>
<organism evidence="3 4">
    <name type="scientific">Ascobolus immersus RN42</name>
    <dbReference type="NCBI Taxonomy" id="1160509"/>
    <lineage>
        <taxon>Eukaryota</taxon>
        <taxon>Fungi</taxon>
        <taxon>Dikarya</taxon>
        <taxon>Ascomycota</taxon>
        <taxon>Pezizomycotina</taxon>
        <taxon>Pezizomycetes</taxon>
        <taxon>Pezizales</taxon>
        <taxon>Ascobolaceae</taxon>
        <taxon>Ascobolus</taxon>
    </lineage>
</organism>
<dbReference type="OrthoDB" id="5431011at2759"/>
<evidence type="ECO:0000313" key="3">
    <source>
        <dbReference type="EMBL" id="RPA83006.1"/>
    </source>
</evidence>
<dbReference type="EMBL" id="ML119667">
    <property type="protein sequence ID" value="RPA83006.1"/>
    <property type="molecule type" value="Genomic_DNA"/>
</dbReference>
<feature type="region of interest" description="Disordered" evidence="2">
    <location>
        <begin position="44"/>
        <end position="75"/>
    </location>
</feature>
<feature type="compositionally biased region" description="Basic and acidic residues" evidence="2">
    <location>
        <begin position="49"/>
        <end position="60"/>
    </location>
</feature>
<evidence type="ECO:0000256" key="1">
    <source>
        <dbReference type="SAM" id="Coils"/>
    </source>
</evidence>